<dbReference type="PANTHER" id="PTHR30303">
    <property type="entry name" value="HYDROGENASE ISOENZYMES FORMATION PROTEIN HYPE"/>
    <property type="match status" value="1"/>
</dbReference>
<feature type="domain" description="PurM-like N-terminal" evidence="2">
    <location>
        <begin position="36"/>
        <end position="147"/>
    </location>
</feature>
<dbReference type="PANTHER" id="PTHR30303:SF0">
    <property type="entry name" value="CARBAMOYL DEHYDRATASE HYPE"/>
    <property type="match status" value="1"/>
</dbReference>
<dbReference type="InterPro" id="IPR011854">
    <property type="entry name" value="HypE"/>
</dbReference>
<proteinExistence type="inferred from homology"/>
<sequence length="332" mass="36099">MKQILLSHGGGGEETQRLIKDLFFRYFSNPILEKMEDAAVLEINSKLAFTTDSFTVSPIFFKGGNIGKLAVAGTVNDLAMMGAQPLYMSCSFIIEEGFPFDHLEEIVRSMYEEMKKSGVKIVTGDTKVVPRGSADKIFINTTGIGRIVYDGISASNIQEGDIILVSGTVGDHGACIMAQREGIEMEGDLKSDCATLWPVVKDLIDSGIPIKAMRDPTRGGLSAVLNEWAESSDIGIEIEEDMIPVKDEVQGMCELLGLDPLTLANEGKLIIAVPEDQAEKTLEVLRDNPLGREAQIIGRAISDYKGKVILKSSYGSKRILEPPAGELLPRIC</sequence>
<dbReference type="Proteomes" id="UP000001366">
    <property type="component" value="Chromosome"/>
</dbReference>
<evidence type="ECO:0000256" key="1">
    <source>
        <dbReference type="ARBA" id="ARBA00006243"/>
    </source>
</evidence>
<dbReference type="Gene3D" id="3.30.1330.10">
    <property type="entry name" value="PurM-like, N-terminal domain"/>
    <property type="match status" value="1"/>
</dbReference>
<evidence type="ECO:0000313" key="4">
    <source>
        <dbReference type="EMBL" id="ACO04139.1"/>
    </source>
</evidence>
<keyword evidence="5" id="KW-1185">Reference proteome</keyword>
<dbReference type="PIRSF" id="PIRSF005644">
    <property type="entry name" value="Hdrgns_mtr_HypE"/>
    <property type="match status" value="1"/>
</dbReference>
<evidence type="ECO:0000259" key="3">
    <source>
        <dbReference type="Pfam" id="PF02769"/>
    </source>
</evidence>
<dbReference type="SUPFAM" id="SSF56042">
    <property type="entry name" value="PurM C-terminal domain-like"/>
    <property type="match status" value="1"/>
</dbReference>
<comment type="similarity">
    <text evidence="1">Belongs to the HypE family.</text>
</comment>
<dbReference type="CDD" id="cd02197">
    <property type="entry name" value="HypE"/>
    <property type="match status" value="1"/>
</dbReference>
<dbReference type="Pfam" id="PF00586">
    <property type="entry name" value="AIRS"/>
    <property type="match status" value="1"/>
</dbReference>
<dbReference type="eggNOG" id="COG0309">
    <property type="taxonomic scope" value="Bacteria"/>
</dbReference>
<dbReference type="InterPro" id="IPR036921">
    <property type="entry name" value="PurM-like_N_sf"/>
</dbReference>
<organism evidence="4 5">
    <name type="scientific">Persephonella marina (strain DSM 14350 / EX-H1)</name>
    <dbReference type="NCBI Taxonomy" id="123214"/>
    <lineage>
        <taxon>Bacteria</taxon>
        <taxon>Pseudomonadati</taxon>
        <taxon>Aquificota</taxon>
        <taxon>Aquificia</taxon>
        <taxon>Aquificales</taxon>
        <taxon>Hydrogenothermaceae</taxon>
        <taxon>Persephonella</taxon>
    </lineage>
</organism>
<dbReference type="InterPro" id="IPR010918">
    <property type="entry name" value="PurM-like_C_dom"/>
</dbReference>
<dbReference type="InterPro" id="IPR016188">
    <property type="entry name" value="PurM-like_N"/>
</dbReference>
<feature type="domain" description="PurM-like C-terminal" evidence="3">
    <location>
        <begin position="158"/>
        <end position="310"/>
    </location>
</feature>
<dbReference type="PaxDb" id="123214-PERMA_1016"/>
<evidence type="ECO:0000259" key="2">
    <source>
        <dbReference type="Pfam" id="PF00586"/>
    </source>
</evidence>
<dbReference type="OrthoDB" id="9801934at2"/>
<dbReference type="GO" id="GO:0051604">
    <property type="term" value="P:protein maturation"/>
    <property type="evidence" value="ECO:0007669"/>
    <property type="project" value="TreeGrafter"/>
</dbReference>
<dbReference type="Gene3D" id="3.90.650.10">
    <property type="entry name" value="PurM-like C-terminal domain"/>
    <property type="match status" value="1"/>
</dbReference>
<name>C0QQ56_PERMH</name>
<dbReference type="InterPro" id="IPR036676">
    <property type="entry name" value="PurM-like_C_sf"/>
</dbReference>
<dbReference type="STRING" id="123214.PERMA_1016"/>
<gene>
    <name evidence="4" type="primary">hypE</name>
    <name evidence="4" type="ordered locus">PERMA_1016</name>
</gene>
<dbReference type="NCBIfam" id="TIGR02124">
    <property type="entry name" value="hypE"/>
    <property type="match status" value="1"/>
</dbReference>
<dbReference type="Pfam" id="PF02769">
    <property type="entry name" value="AIRS_C"/>
    <property type="match status" value="1"/>
</dbReference>
<dbReference type="RefSeq" id="WP_012676377.1">
    <property type="nucleotide sequence ID" value="NC_012440.1"/>
</dbReference>
<dbReference type="KEGG" id="pmx:PERMA_1016"/>
<dbReference type="EMBL" id="CP001230">
    <property type="protein sequence ID" value="ACO04139.1"/>
    <property type="molecule type" value="Genomic_DNA"/>
</dbReference>
<dbReference type="HOGENOM" id="CLU_049733_0_0_0"/>
<dbReference type="SUPFAM" id="SSF55326">
    <property type="entry name" value="PurM N-terminal domain-like"/>
    <property type="match status" value="1"/>
</dbReference>
<protein>
    <submittedName>
        <fullName evidence="4">Hydrogenase expression/formation protein HypE</fullName>
    </submittedName>
</protein>
<dbReference type="AlphaFoldDB" id="C0QQ56"/>
<reference evidence="4 5" key="1">
    <citation type="journal article" date="2009" name="J. Bacteriol.">
        <title>Complete and draft genome sequences of six members of the Aquificales.</title>
        <authorList>
            <person name="Reysenbach A.L."/>
            <person name="Hamamura N."/>
            <person name="Podar M."/>
            <person name="Griffiths E."/>
            <person name="Ferreira S."/>
            <person name="Hochstein R."/>
            <person name="Heidelberg J."/>
            <person name="Johnson J."/>
            <person name="Mead D."/>
            <person name="Pohorille A."/>
            <person name="Sarmiento M."/>
            <person name="Schweighofer K."/>
            <person name="Seshadri R."/>
            <person name="Voytek M.A."/>
        </authorList>
    </citation>
    <scope>NUCLEOTIDE SEQUENCE [LARGE SCALE GENOMIC DNA]</scope>
    <source>
        <strain evidence="5">DSM 14350 / EX-H1</strain>
    </source>
</reference>
<evidence type="ECO:0000313" key="5">
    <source>
        <dbReference type="Proteomes" id="UP000001366"/>
    </source>
</evidence>
<accession>C0QQ56</accession>